<dbReference type="Proteomes" id="UP000680866">
    <property type="component" value="Chromosome"/>
</dbReference>
<protein>
    <recommendedName>
        <fullName evidence="4">Lipoprotein</fullName>
    </recommendedName>
</protein>
<accession>A0A810MSU4</accession>
<sequence length="153" mass="16439">MTRQHRRRRLVATLLPLLLAGGVTAGCTGSDPAEDGDPMTIRLLVREFNLREIGVDCAGSGAYLFVHRTAPYRLVDGDGAELASGELPTGTSIAAFEEDLEVPRVPTFCEFAVPVTVPKRDAYQLVIDDRPPIALTTDRENPEGGPSLVAVIP</sequence>
<dbReference type="RefSeq" id="WP_212821599.1">
    <property type="nucleotide sequence ID" value="NZ_AP023359.1"/>
</dbReference>
<feature type="chain" id="PRO_5032430171" description="Lipoprotein" evidence="1">
    <location>
        <begin position="26"/>
        <end position="153"/>
    </location>
</feature>
<organism evidence="2 3">
    <name type="scientific">Polymorphospora rubra</name>
    <dbReference type="NCBI Taxonomy" id="338584"/>
    <lineage>
        <taxon>Bacteria</taxon>
        <taxon>Bacillati</taxon>
        <taxon>Actinomycetota</taxon>
        <taxon>Actinomycetes</taxon>
        <taxon>Micromonosporales</taxon>
        <taxon>Micromonosporaceae</taxon>
        <taxon>Polymorphospora</taxon>
    </lineage>
</organism>
<feature type="signal peptide" evidence="1">
    <location>
        <begin position="1"/>
        <end position="25"/>
    </location>
</feature>
<dbReference type="KEGG" id="pry:Prubr_07350"/>
<evidence type="ECO:0000313" key="2">
    <source>
        <dbReference type="EMBL" id="BCJ63714.1"/>
    </source>
</evidence>
<evidence type="ECO:0008006" key="4">
    <source>
        <dbReference type="Google" id="ProtNLM"/>
    </source>
</evidence>
<reference evidence="2" key="1">
    <citation type="submission" date="2020-08" db="EMBL/GenBank/DDBJ databases">
        <title>Whole genome shotgun sequence of Polymorphospora rubra NBRC 101157.</title>
        <authorList>
            <person name="Komaki H."/>
            <person name="Tamura T."/>
        </authorList>
    </citation>
    <scope>NUCLEOTIDE SEQUENCE</scope>
    <source>
        <strain evidence="2">NBRC 101157</strain>
    </source>
</reference>
<name>A0A810MSU4_9ACTN</name>
<keyword evidence="3" id="KW-1185">Reference proteome</keyword>
<dbReference type="EMBL" id="AP023359">
    <property type="protein sequence ID" value="BCJ63714.1"/>
    <property type="molecule type" value="Genomic_DNA"/>
</dbReference>
<evidence type="ECO:0000256" key="1">
    <source>
        <dbReference type="SAM" id="SignalP"/>
    </source>
</evidence>
<proteinExistence type="predicted"/>
<evidence type="ECO:0000313" key="3">
    <source>
        <dbReference type="Proteomes" id="UP000680866"/>
    </source>
</evidence>
<dbReference type="AlphaFoldDB" id="A0A810MSU4"/>
<dbReference type="PROSITE" id="PS51257">
    <property type="entry name" value="PROKAR_LIPOPROTEIN"/>
    <property type="match status" value="1"/>
</dbReference>
<keyword evidence="1" id="KW-0732">Signal</keyword>
<gene>
    <name evidence="2" type="ORF">Prubr_07350</name>
</gene>